<feature type="chain" id="PRO_5035917282" description="Secreted protein" evidence="1">
    <location>
        <begin position="24"/>
        <end position="93"/>
    </location>
</feature>
<feature type="signal peptide" evidence="1">
    <location>
        <begin position="1"/>
        <end position="23"/>
    </location>
</feature>
<evidence type="ECO:0000313" key="2">
    <source>
        <dbReference type="EMBL" id="RAH87054.1"/>
    </source>
</evidence>
<dbReference type="Proteomes" id="UP000249497">
    <property type="component" value="Unassembled WGS sequence"/>
</dbReference>
<accession>A0A8T8XH05</accession>
<dbReference type="AlphaFoldDB" id="A0A8T8XH05"/>
<dbReference type="GeneID" id="37181350"/>
<evidence type="ECO:0000313" key="3">
    <source>
        <dbReference type="Proteomes" id="UP000249497"/>
    </source>
</evidence>
<reference evidence="2 3" key="1">
    <citation type="submission" date="2018-02" db="EMBL/GenBank/DDBJ databases">
        <title>The genomes of Aspergillus section Nigri reveals drivers in fungal speciation.</title>
        <authorList>
            <consortium name="DOE Joint Genome Institute"/>
            <person name="Vesth T.C."/>
            <person name="Nybo J."/>
            <person name="Theobald S."/>
            <person name="Brandl J."/>
            <person name="Frisvad J.C."/>
            <person name="Nielsen K.F."/>
            <person name="Lyhne E.K."/>
            <person name="Kogle M.E."/>
            <person name="Kuo A."/>
            <person name="Riley R."/>
            <person name="Clum A."/>
            <person name="Nolan M."/>
            <person name="Lipzen A."/>
            <person name="Salamov A."/>
            <person name="Henrissat B."/>
            <person name="Wiebenga A."/>
            <person name="De vries R.P."/>
            <person name="Grigoriev I.V."/>
            <person name="Mortensen U.H."/>
            <person name="Andersen M.R."/>
            <person name="Baker S.E."/>
        </authorList>
    </citation>
    <scope>NUCLEOTIDE SEQUENCE [LARGE SCALE GENOMIC DNA]</scope>
    <source>
        <strain evidence="2 3">CBS 114.51</strain>
    </source>
</reference>
<keyword evidence="3" id="KW-1185">Reference proteome</keyword>
<protein>
    <recommendedName>
        <fullName evidence="4">Secreted protein</fullName>
    </recommendedName>
</protein>
<gene>
    <name evidence="2" type="ORF">BO86DRAFT_77035</name>
</gene>
<dbReference type="RefSeq" id="XP_025532948.1">
    <property type="nucleotide sequence ID" value="XM_025677657.1"/>
</dbReference>
<name>A0A8T8XH05_ASPJA</name>
<evidence type="ECO:0000256" key="1">
    <source>
        <dbReference type="SAM" id="SignalP"/>
    </source>
</evidence>
<organism evidence="2 3">
    <name type="scientific">Aspergillus japonicus CBS 114.51</name>
    <dbReference type="NCBI Taxonomy" id="1448312"/>
    <lineage>
        <taxon>Eukaryota</taxon>
        <taxon>Fungi</taxon>
        <taxon>Dikarya</taxon>
        <taxon>Ascomycota</taxon>
        <taxon>Pezizomycotina</taxon>
        <taxon>Eurotiomycetes</taxon>
        <taxon>Eurotiomycetidae</taxon>
        <taxon>Eurotiales</taxon>
        <taxon>Aspergillaceae</taxon>
        <taxon>Aspergillus</taxon>
        <taxon>Aspergillus subgen. Circumdati</taxon>
    </lineage>
</organism>
<sequence>MITPTLSFSLSFIFFLSSTKSTASRDATHLQPAQCNQGCRIDQGSEAPPITAPAFCQWASLDHSLFPMSRFFLPTLAVVVVMSASSPSKGFVK</sequence>
<proteinExistence type="predicted"/>
<dbReference type="EMBL" id="KZ824771">
    <property type="protein sequence ID" value="RAH87054.1"/>
    <property type="molecule type" value="Genomic_DNA"/>
</dbReference>
<keyword evidence="1" id="KW-0732">Signal</keyword>
<evidence type="ECO:0008006" key="4">
    <source>
        <dbReference type="Google" id="ProtNLM"/>
    </source>
</evidence>